<name>A0A1E5UC61_9FLAO</name>
<dbReference type="STRING" id="237258.SAMN04489756_1043"/>
<evidence type="ECO:0008006" key="3">
    <source>
        <dbReference type="Google" id="ProtNLM"/>
    </source>
</evidence>
<dbReference type="InterPro" id="IPR021239">
    <property type="entry name" value="DUF2625"/>
</dbReference>
<evidence type="ECO:0000313" key="1">
    <source>
        <dbReference type="EMBL" id="OEL10482.1"/>
    </source>
</evidence>
<evidence type="ECO:0000313" key="2">
    <source>
        <dbReference type="Proteomes" id="UP000095601"/>
    </source>
</evidence>
<dbReference type="Pfam" id="PF10946">
    <property type="entry name" value="DUF2625"/>
    <property type="match status" value="1"/>
</dbReference>
<dbReference type="EMBL" id="MKGI01000076">
    <property type="protein sequence ID" value="OEL10482.1"/>
    <property type="molecule type" value="Genomic_DNA"/>
</dbReference>
<dbReference type="AlphaFoldDB" id="A0A1E5UC61"/>
<comment type="caution">
    <text evidence="1">The sequence shown here is derived from an EMBL/GenBank/DDBJ whole genome shotgun (WGS) entry which is preliminary data.</text>
</comment>
<proteinExistence type="predicted"/>
<dbReference type="NCBIfam" id="NF008498">
    <property type="entry name" value="PRK11408.1-5"/>
    <property type="match status" value="1"/>
</dbReference>
<dbReference type="PATRIC" id="fig|237258.4.peg.486"/>
<organism evidence="1 2">
    <name type="scientific">Cloacibacterium normanense</name>
    <dbReference type="NCBI Taxonomy" id="237258"/>
    <lineage>
        <taxon>Bacteria</taxon>
        <taxon>Pseudomonadati</taxon>
        <taxon>Bacteroidota</taxon>
        <taxon>Flavobacteriia</taxon>
        <taxon>Flavobacteriales</taxon>
        <taxon>Weeksellaceae</taxon>
    </lineage>
</organism>
<dbReference type="OrthoDB" id="1550811at2"/>
<sequence length="227" mass="26451">MRPINELINTEDSSWSLVKEWIVNSKNKVEILPISNIEQAKDALYKTQVTTRSPMGAIVYMTGGILIDNGWIRILGSGNEKIKRSLPEWNKGKSFEKYGEPTSFFLIADDVIGGFYVLNNGEFGKDLGKVYYFAPDTLEFEPLDLTYSDFLNFCFNGNLKGFYQDYRWKNWENDISKLNGDEVYNFFPYLWTKEGKNIENASKKIIQIEEQYHLNIDFRKQLKINND</sequence>
<gene>
    <name evidence="1" type="ORF">BHF72_0302</name>
</gene>
<dbReference type="Proteomes" id="UP000095601">
    <property type="component" value="Unassembled WGS sequence"/>
</dbReference>
<accession>A0A1E5UC61</accession>
<keyword evidence="2" id="KW-1185">Reference proteome</keyword>
<protein>
    <recommendedName>
        <fullName evidence="3">DUF2625 domain-containing protein</fullName>
    </recommendedName>
</protein>
<dbReference type="KEGG" id="cnr:EB819_11835"/>
<reference evidence="1 2" key="1">
    <citation type="submission" date="2016-09" db="EMBL/GenBank/DDBJ databases">
        <authorList>
            <person name="Capua I."/>
            <person name="De Benedictis P."/>
            <person name="Joannis T."/>
            <person name="Lombin L.H."/>
            <person name="Cattoli G."/>
        </authorList>
    </citation>
    <scope>NUCLEOTIDE SEQUENCE [LARGE SCALE GENOMIC DNA]</scope>
    <source>
        <strain evidence="1 2">NRS-1</strain>
    </source>
</reference>